<keyword evidence="1" id="KW-0812">Transmembrane</keyword>
<evidence type="ECO:0000256" key="1">
    <source>
        <dbReference type="SAM" id="Phobius"/>
    </source>
</evidence>
<gene>
    <name evidence="2" type="ORF">CDAR_269441</name>
</gene>
<comment type="caution">
    <text evidence="2">The sequence shown here is derived from an EMBL/GenBank/DDBJ whole genome shotgun (WGS) entry which is preliminary data.</text>
</comment>
<dbReference type="EMBL" id="BPLQ01013502">
    <property type="protein sequence ID" value="GIY72569.1"/>
    <property type="molecule type" value="Genomic_DNA"/>
</dbReference>
<reference evidence="2 3" key="1">
    <citation type="submission" date="2021-06" db="EMBL/GenBank/DDBJ databases">
        <title>Caerostris darwini draft genome.</title>
        <authorList>
            <person name="Kono N."/>
            <person name="Arakawa K."/>
        </authorList>
    </citation>
    <scope>NUCLEOTIDE SEQUENCE [LARGE SCALE GENOMIC DNA]</scope>
</reference>
<proteinExistence type="predicted"/>
<keyword evidence="1" id="KW-1133">Transmembrane helix</keyword>
<sequence length="70" mass="8136">MQLHCEGREMNRRGKKIAPTEEILPLDNTANTLTAKKKKNKKKNWVVYSMGCIFAVLICSRWRWSQKGAQ</sequence>
<dbReference type="AlphaFoldDB" id="A0AAV4VS21"/>
<evidence type="ECO:0008006" key="4">
    <source>
        <dbReference type="Google" id="ProtNLM"/>
    </source>
</evidence>
<dbReference type="Proteomes" id="UP001054837">
    <property type="component" value="Unassembled WGS sequence"/>
</dbReference>
<accession>A0AAV4VS21</accession>
<evidence type="ECO:0000313" key="3">
    <source>
        <dbReference type="Proteomes" id="UP001054837"/>
    </source>
</evidence>
<evidence type="ECO:0000313" key="2">
    <source>
        <dbReference type="EMBL" id="GIY72569.1"/>
    </source>
</evidence>
<keyword evidence="1" id="KW-0472">Membrane</keyword>
<keyword evidence="3" id="KW-1185">Reference proteome</keyword>
<feature type="transmembrane region" description="Helical" evidence="1">
    <location>
        <begin position="45"/>
        <end position="64"/>
    </location>
</feature>
<organism evidence="2 3">
    <name type="scientific">Caerostris darwini</name>
    <dbReference type="NCBI Taxonomy" id="1538125"/>
    <lineage>
        <taxon>Eukaryota</taxon>
        <taxon>Metazoa</taxon>
        <taxon>Ecdysozoa</taxon>
        <taxon>Arthropoda</taxon>
        <taxon>Chelicerata</taxon>
        <taxon>Arachnida</taxon>
        <taxon>Araneae</taxon>
        <taxon>Araneomorphae</taxon>
        <taxon>Entelegynae</taxon>
        <taxon>Araneoidea</taxon>
        <taxon>Araneidae</taxon>
        <taxon>Caerostris</taxon>
    </lineage>
</organism>
<protein>
    <recommendedName>
        <fullName evidence="4">Transmembrane protein</fullName>
    </recommendedName>
</protein>
<name>A0AAV4VS21_9ARAC</name>